<evidence type="ECO:0000313" key="1">
    <source>
        <dbReference type="EMBL" id="EYC34258.1"/>
    </source>
</evidence>
<evidence type="ECO:0000313" key="2">
    <source>
        <dbReference type="Proteomes" id="UP000024635"/>
    </source>
</evidence>
<proteinExistence type="predicted"/>
<gene>
    <name evidence="1" type="primary">Acey_s0001.g33</name>
    <name evidence="1" type="ORF">Y032_0001g33</name>
</gene>
<protein>
    <submittedName>
        <fullName evidence="1">Uncharacterized protein</fullName>
    </submittedName>
</protein>
<organism evidence="1 2">
    <name type="scientific">Ancylostoma ceylanicum</name>
    <dbReference type="NCBI Taxonomy" id="53326"/>
    <lineage>
        <taxon>Eukaryota</taxon>
        <taxon>Metazoa</taxon>
        <taxon>Ecdysozoa</taxon>
        <taxon>Nematoda</taxon>
        <taxon>Chromadorea</taxon>
        <taxon>Rhabditida</taxon>
        <taxon>Rhabditina</taxon>
        <taxon>Rhabditomorpha</taxon>
        <taxon>Strongyloidea</taxon>
        <taxon>Ancylostomatidae</taxon>
        <taxon>Ancylostomatinae</taxon>
        <taxon>Ancylostoma</taxon>
    </lineage>
</organism>
<sequence>MGKQWGHRGLLKGPQWANCWFSEGNLGGFRGKTEGFPWGYLGISVGTLGNFREETWGSPWGNWGISRISMHALCAQMPTLEPAQAPSGHARIFTSAMRSQATASHTSCLNIRWAAVSAGPQLVRQVP</sequence>
<comment type="caution">
    <text evidence="1">The sequence shown here is derived from an EMBL/GenBank/DDBJ whole genome shotgun (WGS) entry which is preliminary data.</text>
</comment>
<accession>A0A016W5G1</accession>
<reference evidence="2" key="1">
    <citation type="journal article" date="2015" name="Nat. Genet.">
        <title>The genome and transcriptome of the zoonotic hookworm Ancylostoma ceylanicum identify infection-specific gene families.</title>
        <authorList>
            <person name="Schwarz E.M."/>
            <person name="Hu Y."/>
            <person name="Antoshechkin I."/>
            <person name="Miller M.M."/>
            <person name="Sternberg P.W."/>
            <person name="Aroian R.V."/>
        </authorList>
    </citation>
    <scope>NUCLEOTIDE SEQUENCE</scope>
    <source>
        <strain evidence="2">HY135</strain>
    </source>
</reference>
<name>A0A016W5G1_9BILA</name>
<dbReference type="EMBL" id="JARK01001337">
    <property type="protein sequence ID" value="EYC34258.1"/>
    <property type="molecule type" value="Genomic_DNA"/>
</dbReference>
<dbReference type="Proteomes" id="UP000024635">
    <property type="component" value="Unassembled WGS sequence"/>
</dbReference>
<keyword evidence="2" id="KW-1185">Reference proteome</keyword>
<dbReference type="AlphaFoldDB" id="A0A016W5G1"/>